<dbReference type="InterPro" id="IPR016181">
    <property type="entry name" value="Acyl_CoA_acyltransferase"/>
</dbReference>
<dbReference type="Proteomes" id="UP000296706">
    <property type="component" value="Chromosome"/>
</dbReference>
<evidence type="ECO:0000313" key="3">
    <source>
        <dbReference type="EMBL" id="QCC52762.1"/>
    </source>
</evidence>
<accession>A0A4D6HIB9</accession>
<keyword evidence="4" id="KW-1185">Reference proteome</keyword>
<keyword evidence="3" id="KW-0808">Transferase</keyword>
<dbReference type="EMBL" id="CP031310">
    <property type="protein sequence ID" value="QCC52762.1"/>
    <property type="molecule type" value="Genomic_DNA"/>
</dbReference>
<protein>
    <submittedName>
        <fullName evidence="3">N-acetyltransferase</fullName>
    </submittedName>
</protein>
<feature type="region of interest" description="Disordered" evidence="1">
    <location>
        <begin position="162"/>
        <end position="182"/>
    </location>
</feature>
<evidence type="ECO:0000259" key="2">
    <source>
        <dbReference type="PROSITE" id="PS51186"/>
    </source>
</evidence>
<proteinExistence type="predicted"/>
<dbReference type="PANTHER" id="PTHR43072:SF8">
    <property type="entry name" value="ACYLTRANSFERASE FABY-RELATED"/>
    <property type="match status" value="1"/>
</dbReference>
<evidence type="ECO:0000313" key="4">
    <source>
        <dbReference type="Proteomes" id="UP000296706"/>
    </source>
</evidence>
<name>A0A4D6HIB9_9EURY</name>
<dbReference type="STRING" id="1457250.GCA_000755225_02212"/>
<gene>
    <name evidence="3" type="ORF">DV733_16655</name>
</gene>
<dbReference type="GO" id="GO:0016747">
    <property type="term" value="F:acyltransferase activity, transferring groups other than amino-acyl groups"/>
    <property type="evidence" value="ECO:0007669"/>
    <property type="project" value="InterPro"/>
</dbReference>
<dbReference type="GeneID" id="39849524"/>
<dbReference type="SUPFAM" id="SSF55729">
    <property type="entry name" value="Acyl-CoA N-acyltransferases (Nat)"/>
    <property type="match status" value="1"/>
</dbReference>
<sequence length="199" mass="21499">MKIRIATTDDAAAIREIYAPYVESTAITFEVEPPSVAAMAEQIAAGVETYPWLVCESGDGELVGYAAASQLRSKTAFQWSVELSIYVDSAAQGNGIGTALYTALLDILAEQGFFNAYVAITLPNEASVALHERLGFEAVGTFPGVGHKRDAWHDVQWWARTLGERPSDPDPPKPFETLRGSPAIERAIDAGQARLEQGE</sequence>
<dbReference type="OrthoDB" id="129730at2157"/>
<dbReference type="AlphaFoldDB" id="A0A4D6HIB9"/>
<dbReference type="CDD" id="cd04301">
    <property type="entry name" value="NAT_SF"/>
    <property type="match status" value="1"/>
</dbReference>
<feature type="compositionally biased region" description="Basic and acidic residues" evidence="1">
    <location>
        <begin position="162"/>
        <end position="173"/>
    </location>
</feature>
<dbReference type="PANTHER" id="PTHR43072">
    <property type="entry name" value="N-ACETYLTRANSFERASE"/>
    <property type="match status" value="1"/>
</dbReference>
<organism evidence="3 4">
    <name type="scientific">Halapricum salinum</name>
    <dbReference type="NCBI Taxonomy" id="1457250"/>
    <lineage>
        <taxon>Archaea</taxon>
        <taxon>Methanobacteriati</taxon>
        <taxon>Methanobacteriota</taxon>
        <taxon>Stenosarchaea group</taxon>
        <taxon>Halobacteria</taxon>
        <taxon>Halobacteriales</taxon>
        <taxon>Haloarculaceae</taxon>
        <taxon>Halapricum</taxon>
    </lineage>
</organism>
<dbReference type="KEGG" id="hsn:DV733_16655"/>
<dbReference type="PROSITE" id="PS51186">
    <property type="entry name" value="GNAT"/>
    <property type="match status" value="1"/>
</dbReference>
<dbReference type="NCBIfam" id="NF040504">
    <property type="entry name" value="resist_ArsN1b"/>
    <property type="match status" value="1"/>
</dbReference>
<evidence type="ECO:0000256" key="1">
    <source>
        <dbReference type="SAM" id="MobiDB-lite"/>
    </source>
</evidence>
<dbReference type="InterPro" id="IPR000182">
    <property type="entry name" value="GNAT_dom"/>
</dbReference>
<dbReference type="Pfam" id="PF13420">
    <property type="entry name" value="Acetyltransf_4"/>
    <property type="match status" value="1"/>
</dbReference>
<reference evidence="3 4" key="1">
    <citation type="journal article" date="2019" name="Nat. Commun.">
        <title>A new type of DNA phosphorothioation-based antiviral system in archaea.</title>
        <authorList>
            <person name="Xiong L."/>
            <person name="Liu S."/>
            <person name="Chen S."/>
            <person name="Xiao Y."/>
            <person name="Zhu B."/>
            <person name="Gao Y."/>
            <person name="Zhang Y."/>
            <person name="Chen B."/>
            <person name="Luo J."/>
            <person name="Deng Z."/>
            <person name="Chen X."/>
            <person name="Wang L."/>
            <person name="Chen S."/>
        </authorList>
    </citation>
    <scope>NUCLEOTIDE SEQUENCE [LARGE SCALE GENOMIC DNA]</scope>
    <source>
        <strain evidence="3 4">CBA1105</strain>
    </source>
</reference>
<feature type="domain" description="N-acetyltransferase" evidence="2">
    <location>
        <begin position="1"/>
        <end position="163"/>
    </location>
</feature>
<dbReference type="Gene3D" id="3.40.630.30">
    <property type="match status" value="1"/>
</dbReference>
<dbReference type="RefSeq" id="WP_049993082.1">
    <property type="nucleotide sequence ID" value="NZ_CP031310.1"/>
</dbReference>